<dbReference type="AlphaFoldDB" id="A0A7Z1S6M0"/>
<evidence type="ECO:0000313" key="3">
    <source>
        <dbReference type="EMBL" id="PPJ69364.1"/>
    </source>
</evidence>
<feature type="compositionally biased region" description="Basic and acidic residues" evidence="1">
    <location>
        <begin position="1"/>
        <end position="26"/>
    </location>
</feature>
<evidence type="ECO:0008006" key="5">
    <source>
        <dbReference type="Google" id="ProtNLM"/>
    </source>
</evidence>
<reference evidence="3 4" key="1">
    <citation type="submission" date="2017-11" db="EMBL/GenBank/DDBJ databases">
        <authorList>
            <person name="Founou R.C."/>
            <person name="Founou L."/>
            <person name="Allam M."/>
            <person name="Ismail A."/>
            <person name="Essack S.Y."/>
        </authorList>
    </citation>
    <scope>NUCLEOTIDE SEQUENCE [LARGE SCALE GENOMIC DNA]</scope>
    <source>
        <strain evidence="3 4">G703N2B1</strain>
    </source>
</reference>
<feature type="transmembrane region" description="Helical" evidence="2">
    <location>
        <begin position="61"/>
        <end position="81"/>
    </location>
</feature>
<feature type="region of interest" description="Disordered" evidence="1">
    <location>
        <begin position="1"/>
        <end position="57"/>
    </location>
</feature>
<feature type="compositionally biased region" description="Pro residues" evidence="1">
    <location>
        <begin position="27"/>
        <end position="37"/>
    </location>
</feature>
<feature type="compositionally biased region" description="Basic and acidic residues" evidence="1">
    <location>
        <begin position="39"/>
        <end position="52"/>
    </location>
</feature>
<protein>
    <recommendedName>
        <fullName evidence="5">LPXTG cell wall anchor domain-containing protein</fullName>
    </recommendedName>
</protein>
<evidence type="ECO:0000256" key="2">
    <source>
        <dbReference type="SAM" id="Phobius"/>
    </source>
</evidence>
<comment type="caution">
    <text evidence="3">The sequence shown here is derived from an EMBL/GenBank/DDBJ whole genome shotgun (WGS) entry which is preliminary data.</text>
</comment>
<proteinExistence type="predicted"/>
<organism evidence="3 4">
    <name type="scientific">Staphylococcus aureus</name>
    <dbReference type="NCBI Taxonomy" id="1280"/>
    <lineage>
        <taxon>Bacteria</taxon>
        <taxon>Bacillati</taxon>
        <taxon>Bacillota</taxon>
        <taxon>Bacilli</taxon>
        <taxon>Bacillales</taxon>
        <taxon>Staphylococcaceae</taxon>
        <taxon>Staphylococcus</taxon>
    </lineage>
</organism>
<dbReference type="RefSeq" id="WP_154700740.1">
    <property type="nucleotide sequence ID" value="NZ_PGWZ01000613.1"/>
</dbReference>
<sequence>NKVDTEIPKPKKPENVVPPKKEEPKKPAPQPQKPTPPQKAEKPKKEEPKKDLPMTGTEKSIAGIIIGSILIGVAGLSTYIYKRRQS</sequence>
<keyword evidence="2" id="KW-0472">Membrane</keyword>
<keyword evidence="2" id="KW-0812">Transmembrane</keyword>
<dbReference type="Proteomes" id="UP000238775">
    <property type="component" value="Unassembled WGS sequence"/>
</dbReference>
<accession>A0A7Z1S6M0</accession>
<feature type="non-terminal residue" evidence="3">
    <location>
        <position position="1"/>
    </location>
</feature>
<keyword evidence="2" id="KW-1133">Transmembrane helix</keyword>
<dbReference type="EMBL" id="PGWZ01000613">
    <property type="protein sequence ID" value="PPJ69364.1"/>
    <property type="molecule type" value="Genomic_DNA"/>
</dbReference>
<evidence type="ECO:0000256" key="1">
    <source>
        <dbReference type="SAM" id="MobiDB-lite"/>
    </source>
</evidence>
<gene>
    <name evidence="3" type="ORF">CV021_15705</name>
</gene>
<dbReference type="NCBIfam" id="TIGR01167">
    <property type="entry name" value="LPXTG_anchor"/>
    <property type="match status" value="1"/>
</dbReference>
<name>A0A7Z1S6M0_STAAU</name>
<evidence type="ECO:0000313" key="4">
    <source>
        <dbReference type="Proteomes" id="UP000238775"/>
    </source>
</evidence>